<protein>
    <submittedName>
        <fullName evidence="1">Uncharacterized protein</fullName>
    </submittedName>
</protein>
<gene>
    <name evidence="1" type="ORF">CEXT_489911</name>
</gene>
<accession>A0AAV4WCL3</accession>
<reference evidence="1 2" key="1">
    <citation type="submission" date="2021-06" db="EMBL/GenBank/DDBJ databases">
        <title>Caerostris extrusa draft genome.</title>
        <authorList>
            <person name="Kono N."/>
            <person name="Arakawa K."/>
        </authorList>
    </citation>
    <scope>NUCLEOTIDE SEQUENCE [LARGE SCALE GENOMIC DNA]</scope>
</reference>
<evidence type="ECO:0000313" key="2">
    <source>
        <dbReference type="Proteomes" id="UP001054945"/>
    </source>
</evidence>
<dbReference type="EMBL" id="BPLR01015840">
    <property type="protein sequence ID" value="GIY79050.1"/>
    <property type="molecule type" value="Genomic_DNA"/>
</dbReference>
<dbReference type="AlphaFoldDB" id="A0AAV4WCL3"/>
<proteinExistence type="predicted"/>
<comment type="caution">
    <text evidence="1">The sequence shown here is derived from an EMBL/GenBank/DDBJ whole genome shotgun (WGS) entry which is preliminary data.</text>
</comment>
<dbReference type="Proteomes" id="UP001054945">
    <property type="component" value="Unassembled WGS sequence"/>
</dbReference>
<organism evidence="1 2">
    <name type="scientific">Caerostris extrusa</name>
    <name type="common">Bark spider</name>
    <name type="synonym">Caerostris bankana</name>
    <dbReference type="NCBI Taxonomy" id="172846"/>
    <lineage>
        <taxon>Eukaryota</taxon>
        <taxon>Metazoa</taxon>
        <taxon>Ecdysozoa</taxon>
        <taxon>Arthropoda</taxon>
        <taxon>Chelicerata</taxon>
        <taxon>Arachnida</taxon>
        <taxon>Araneae</taxon>
        <taxon>Araneomorphae</taxon>
        <taxon>Entelegynae</taxon>
        <taxon>Araneoidea</taxon>
        <taxon>Araneidae</taxon>
        <taxon>Caerostris</taxon>
    </lineage>
</organism>
<sequence>MGWNLSGRSSNNSKNVTLFSPIFHCKNATEVLEKIPQTFFCFLRYALDSRFVGKKSKSVKKMISLSDGLREKKKERKRRMERDKSGDLERVVPKVRKQFRRCVVFRRGKRKSKISTPTLSEDVSPLVLVENNLKWGGIFYMIEKLKDTKTSLSLFLSTKSTCTCL</sequence>
<keyword evidence="2" id="KW-1185">Reference proteome</keyword>
<evidence type="ECO:0000313" key="1">
    <source>
        <dbReference type="EMBL" id="GIY79050.1"/>
    </source>
</evidence>
<name>A0AAV4WCL3_CAEEX</name>